<evidence type="ECO:0000256" key="3">
    <source>
        <dbReference type="PROSITE-ProRule" id="PRU10007"/>
    </source>
</evidence>
<comment type="similarity">
    <text evidence="1 4">Belongs to the aldehyde dehydrogenase family.</text>
</comment>
<evidence type="ECO:0000313" key="6">
    <source>
        <dbReference type="EMBL" id="MDX8332459.1"/>
    </source>
</evidence>
<keyword evidence="2 4" id="KW-0560">Oxidoreductase</keyword>
<dbReference type="GO" id="GO:0004777">
    <property type="term" value="F:succinate-semialdehyde dehydrogenase (NAD+) activity"/>
    <property type="evidence" value="ECO:0007669"/>
    <property type="project" value="TreeGrafter"/>
</dbReference>
<comment type="caution">
    <text evidence="7">The sequence shown here is derived from an EMBL/GenBank/DDBJ whole genome shotgun (WGS) entry which is preliminary data.</text>
</comment>
<dbReference type="InterPro" id="IPR050740">
    <property type="entry name" value="Aldehyde_DH_Superfamily"/>
</dbReference>
<dbReference type="InterPro" id="IPR016162">
    <property type="entry name" value="Ald_DH_N"/>
</dbReference>
<dbReference type="Proteomes" id="UP000237447">
    <property type="component" value="Unassembled WGS sequence"/>
</dbReference>
<dbReference type="CDD" id="cd07103">
    <property type="entry name" value="ALDH_F5_SSADH_GabD"/>
    <property type="match status" value="1"/>
</dbReference>
<gene>
    <name evidence="7" type="primary">gabD</name>
    <name evidence="7" type="ORF">CPJ18_23650</name>
    <name evidence="6" type="ORF">RMS29_24935</name>
</gene>
<dbReference type="InterPro" id="IPR015590">
    <property type="entry name" value="Aldehyde_DH_dom"/>
</dbReference>
<dbReference type="EC" id="1.2.1.16" evidence="7"/>
<accession>A0AAE5RTC3</accession>
<reference evidence="7 8" key="1">
    <citation type="journal article" date="2018" name="Syst. Appl. Microbiol.">
        <title>Agrobacterium rosae sp. nov., isolated from galls on different agricultural crops.</title>
        <authorList>
            <person name="Kuzmanovic N."/>
            <person name="Pulawska J."/>
            <person name="Smalla K."/>
            <person name="Nesme X."/>
        </authorList>
    </citation>
    <scope>NUCLEOTIDE SEQUENCE [LARGE SCALE GENOMIC DNA]</scope>
    <source>
        <strain evidence="7 8">NCPPB 1650</strain>
    </source>
</reference>
<dbReference type="Gene3D" id="3.40.309.10">
    <property type="entry name" value="Aldehyde Dehydrogenase, Chain A, domain 2"/>
    <property type="match status" value="1"/>
</dbReference>
<feature type="domain" description="Aldehyde dehydrogenase" evidence="5">
    <location>
        <begin position="22"/>
        <end position="480"/>
    </location>
</feature>
<dbReference type="EMBL" id="NXEJ01000012">
    <property type="protein sequence ID" value="POO48962.1"/>
    <property type="molecule type" value="Genomic_DNA"/>
</dbReference>
<evidence type="ECO:0000313" key="7">
    <source>
        <dbReference type="EMBL" id="POO48962.1"/>
    </source>
</evidence>
<dbReference type="PANTHER" id="PTHR43353">
    <property type="entry name" value="SUCCINATE-SEMIALDEHYDE DEHYDROGENASE, MITOCHONDRIAL"/>
    <property type="match status" value="1"/>
</dbReference>
<name>A0AAE5RTC3_9HYPH</name>
<proteinExistence type="inferred from homology"/>
<dbReference type="InterPro" id="IPR016161">
    <property type="entry name" value="Ald_DH/histidinol_DH"/>
</dbReference>
<dbReference type="SUPFAM" id="SSF53720">
    <property type="entry name" value="ALDH-like"/>
    <property type="match status" value="1"/>
</dbReference>
<dbReference type="EC" id="1.2.1.-" evidence="6"/>
<dbReference type="InterPro" id="IPR016160">
    <property type="entry name" value="Ald_DH_CS_CYS"/>
</dbReference>
<dbReference type="AlphaFoldDB" id="A0AAE5RTC3"/>
<evidence type="ECO:0000256" key="2">
    <source>
        <dbReference type="ARBA" id="ARBA00023002"/>
    </source>
</evidence>
<dbReference type="PANTHER" id="PTHR43353:SF5">
    <property type="entry name" value="SUCCINATE-SEMIALDEHYDE DEHYDROGENASE, MITOCHONDRIAL"/>
    <property type="match status" value="1"/>
</dbReference>
<dbReference type="PROSITE" id="PS00070">
    <property type="entry name" value="ALDEHYDE_DEHYDR_CYS"/>
    <property type="match status" value="1"/>
</dbReference>
<evidence type="ECO:0000313" key="9">
    <source>
        <dbReference type="Proteomes" id="UP001277561"/>
    </source>
</evidence>
<keyword evidence="9" id="KW-1185">Reference proteome</keyword>
<dbReference type="PROSITE" id="PS00687">
    <property type="entry name" value="ALDEHYDE_DEHYDR_GLU"/>
    <property type="match status" value="1"/>
</dbReference>
<sequence>MMSHNHVGTDWLNERNFIDGAWIEADDRKTLGVTDPATDCIIGTVPYCGANETARAILAANNAFLTWSKFTAGERARVLHRMADLIHLHRDELAGLLTLEQGKPLLEARGEIDSAAAYVTWFAEQARRINGETIPSPWADRRIIVAREPVGVVGAITPWNFPFSMIARKLAAALAAGCTIVVKPSELTPYCGLAWGKLAVEAGVPAGVVNVVTGDPIAIGAELTSSRMVSKITFTGSTAVGKLLYGQSAHTMKRVSMELGGNAPFIVFDDADINKAVEGAMASKFRNSGQTCVCTNRFYIHDSVYDAFLEKLSYAVETLKIGNGFDEGVEQGPLINTAALEKVEHHISNAVADGGRIVVGGQRHKLGKTFFQPTVLADVKDHMAVCREETFGPLAAVSRFRTDEEVITAANATDSGLAAYFYTQSLKRTFAISQSLKFGMIGVNAGLISTEVAPFGGVNESGIGREGSTHGLDDYLTWKYMCLSGL</sequence>
<dbReference type="FunFam" id="3.40.309.10:FF:000004">
    <property type="entry name" value="Succinate-semialdehyde dehydrogenase I"/>
    <property type="match status" value="1"/>
</dbReference>
<dbReference type="Proteomes" id="UP001277561">
    <property type="component" value="Unassembled WGS sequence"/>
</dbReference>
<dbReference type="EMBL" id="JAVRAD010000018">
    <property type="protein sequence ID" value="MDX8332459.1"/>
    <property type="molecule type" value="Genomic_DNA"/>
</dbReference>
<dbReference type="GO" id="GO:0009450">
    <property type="term" value="P:gamma-aminobutyric acid catabolic process"/>
    <property type="evidence" value="ECO:0007669"/>
    <property type="project" value="InterPro"/>
</dbReference>
<dbReference type="InterPro" id="IPR010102">
    <property type="entry name" value="Succ_semiAld_DH"/>
</dbReference>
<feature type="active site" evidence="3">
    <location>
        <position position="258"/>
    </location>
</feature>
<dbReference type="NCBIfam" id="TIGR01780">
    <property type="entry name" value="SSADH"/>
    <property type="match status" value="1"/>
</dbReference>
<dbReference type="Pfam" id="PF00171">
    <property type="entry name" value="Aldedh"/>
    <property type="match status" value="1"/>
</dbReference>
<evidence type="ECO:0000256" key="4">
    <source>
        <dbReference type="RuleBase" id="RU003345"/>
    </source>
</evidence>
<dbReference type="InterPro" id="IPR029510">
    <property type="entry name" value="Ald_DH_CS_GLU"/>
</dbReference>
<evidence type="ECO:0000259" key="5">
    <source>
        <dbReference type="Pfam" id="PF00171"/>
    </source>
</evidence>
<organism evidence="7 8">
    <name type="scientific">Agrobacterium rosae</name>
    <dbReference type="NCBI Taxonomy" id="1972867"/>
    <lineage>
        <taxon>Bacteria</taxon>
        <taxon>Pseudomonadati</taxon>
        <taxon>Pseudomonadota</taxon>
        <taxon>Alphaproteobacteria</taxon>
        <taxon>Hyphomicrobiales</taxon>
        <taxon>Rhizobiaceae</taxon>
        <taxon>Rhizobium/Agrobacterium group</taxon>
        <taxon>Agrobacterium</taxon>
    </lineage>
</organism>
<evidence type="ECO:0000313" key="8">
    <source>
        <dbReference type="Proteomes" id="UP000237447"/>
    </source>
</evidence>
<dbReference type="Gene3D" id="3.40.605.10">
    <property type="entry name" value="Aldehyde Dehydrogenase, Chain A, domain 1"/>
    <property type="match status" value="1"/>
</dbReference>
<dbReference type="FunFam" id="3.40.605.10:FF:000005">
    <property type="entry name" value="Succinate-semialdehyde dehydrogenase I"/>
    <property type="match status" value="1"/>
</dbReference>
<evidence type="ECO:0000256" key="1">
    <source>
        <dbReference type="ARBA" id="ARBA00009986"/>
    </source>
</evidence>
<dbReference type="InterPro" id="IPR016163">
    <property type="entry name" value="Ald_DH_C"/>
</dbReference>
<protein>
    <submittedName>
        <fullName evidence="6">NAD-dependent succinate-semialdehyde dehydrogenase</fullName>
        <ecNumber evidence="6">1.2.1.-</ecNumber>
    </submittedName>
    <submittedName>
        <fullName evidence="7">Succinate-semialdehyde dehydrogenase (NADP(+))</fullName>
        <ecNumber evidence="7">1.2.1.16</ecNumber>
    </submittedName>
</protein>
<reference evidence="6 9" key="2">
    <citation type="journal article" date="2023" name="Phytobiomes J">
        <title>Deciphering the key players within the bacterial microbiota associated with aerial crown gall tumors on rhododendron: Insights into the gallobiome.</title>
        <authorList>
            <person name="Kuzmanovic N."/>
            <person name="Nesme J."/>
            <person name="Wolf J."/>
            <person name="Neumann-Schaal M."/>
            <person name="Petersen J."/>
            <person name="Fernandez-Gnecco G."/>
            <person name="Sproeer C."/>
            <person name="Bunk B."/>
            <person name="Overmann J."/>
            <person name="Sorensen S.J."/>
            <person name="Idczak E."/>
            <person name="Smalla K."/>
        </authorList>
    </citation>
    <scope>NUCLEOTIDE SEQUENCE [LARGE SCALE GENOMIC DNA]</scope>
    <source>
        <strain evidence="6">Rho-14.1</strain>
        <strain evidence="9">rho-14.1</strain>
    </source>
</reference>